<evidence type="ECO:0000313" key="5">
    <source>
        <dbReference type="Proteomes" id="UP000295124"/>
    </source>
</evidence>
<organism evidence="4 5">
    <name type="scientific">Kribbella antibiotica</name>
    <dbReference type="NCBI Taxonomy" id="190195"/>
    <lineage>
        <taxon>Bacteria</taxon>
        <taxon>Bacillati</taxon>
        <taxon>Actinomycetota</taxon>
        <taxon>Actinomycetes</taxon>
        <taxon>Propionibacteriales</taxon>
        <taxon>Kribbellaceae</taxon>
        <taxon>Kribbella</taxon>
    </lineage>
</organism>
<evidence type="ECO:0000256" key="1">
    <source>
        <dbReference type="ARBA" id="ARBA00022801"/>
    </source>
</evidence>
<keyword evidence="1 4" id="KW-0378">Hydrolase</keyword>
<dbReference type="GO" id="GO:0016042">
    <property type="term" value="P:lipid catabolic process"/>
    <property type="evidence" value="ECO:0007669"/>
    <property type="project" value="UniProtKB-KW"/>
</dbReference>
<keyword evidence="2" id="KW-0442">Lipid degradation</keyword>
<dbReference type="RefSeq" id="WP_132176856.1">
    <property type="nucleotide sequence ID" value="NZ_SMKX01000207.1"/>
</dbReference>
<sequence>MISRRLFIGAAGAIAIPTGKTSRTSPASSPYRVELPAPTGRHAIGTRELHLVDHGRPDPWRSGPRELMVSLWFPALQLPGPRAPYAGSAVAPALATEMAGYLRLSGDTVDLAGSLTHARRNAPVVRPGPTLLYSPGSGASRVIGTNQAEELASHGYLVITVDHTGEAPVEFPGGRVVMPHIPWEDPVAVRTATDTRVADIRFVLNRLRVNRAGMFGYSMGGAAAASAMLVDRRIRVGVNLDGGMYDGDQPSEVARTGLDRPFLLFGAGDHSRATDPSWKSFWEAQRGWKREELLTDGGHGSLGDYQFTLPALARLNGVPSGALEPGLGTVDPAVAVARVRRAVRGVFGYFLKP</sequence>
<evidence type="ECO:0000313" key="4">
    <source>
        <dbReference type="EMBL" id="TDD45319.1"/>
    </source>
</evidence>
<proteinExistence type="predicted"/>
<name>A0A4R4YMI7_9ACTN</name>
<dbReference type="EMBL" id="SMKX01000207">
    <property type="protein sequence ID" value="TDD45319.1"/>
    <property type="molecule type" value="Genomic_DNA"/>
</dbReference>
<dbReference type="PANTHER" id="PTHR10272:SF14">
    <property type="entry name" value="PAF ACETYLHYDROLASE FAMILY PROTEIN"/>
    <property type="match status" value="1"/>
</dbReference>
<dbReference type="SUPFAM" id="SSF53474">
    <property type="entry name" value="alpha/beta-Hydrolases"/>
    <property type="match status" value="1"/>
</dbReference>
<dbReference type="InterPro" id="IPR029058">
    <property type="entry name" value="AB_hydrolase_fold"/>
</dbReference>
<evidence type="ECO:0000256" key="3">
    <source>
        <dbReference type="ARBA" id="ARBA00023098"/>
    </source>
</evidence>
<evidence type="ECO:0000256" key="2">
    <source>
        <dbReference type="ARBA" id="ARBA00022963"/>
    </source>
</evidence>
<dbReference type="OrthoDB" id="569821at2"/>
<gene>
    <name evidence="4" type="ORF">E1263_38880</name>
</gene>
<dbReference type="AlphaFoldDB" id="A0A4R4YMI7"/>
<accession>A0A4R4YMI7</accession>
<dbReference type="GO" id="GO:0003847">
    <property type="term" value="F:1-alkyl-2-acetylglycerophosphocholine esterase activity"/>
    <property type="evidence" value="ECO:0007669"/>
    <property type="project" value="TreeGrafter"/>
</dbReference>
<reference evidence="4 5" key="1">
    <citation type="submission" date="2019-03" db="EMBL/GenBank/DDBJ databases">
        <title>Draft genome sequences of novel Actinobacteria.</title>
        <authorList>
            <person name="Sahin N."/>
            <person name="Ay H."/>
            <person name="Saygin H."/>
        </authorList>
    </citation>
    <scope>NUCLEOTIDE SEQUENCE [LARGE SCALE GENOMIC DNA]</scope>
    <source>
        <strain evidence="4 5">JCM 13523</strain>
    </source>
</reference>
<keyword evidence="5" id="KW-1185">Reference proteome</keyword>
<dbReference type="Gene3D" id="3.40.50.1820">
    <property type="entry name" value="alpha/beta hydrolase"/>
    <property type="match status" value="1"/>
</dbReference>
<protein>
    <submittedName>
        <fullName evidence="4">Alpha/beta hydrolase</fullName>
    </submittedName>
</protein>
<keyword evidence="3" id="KW-0443">Lipid metabolism</keyword>
<comment type="caution">
    <text evidence="4">The sequence shown here is derived from an EMBL/GenBank/DDBJ whole genome shotgun (WGS) entry which is preliminary data.</text>
</comment>
<dbReference type="Proteomes" id="UP000295124">
    <property type="component" value="Unassembled WGS sequence"/>
</dbReference>
<dbReference type="PANTHER" id="PTHR10272">
    <property type="entry name" value="PLATELET-ACTIVATING FACTOR ACETYLHYDROLASE"/>
    <property type="match status" value="1"/>
</dbReference>